<evidence type="ECO:0008006" key="9">
    <source>
        <dbReference type="Google" id="ProtNLM"/>
    </source>
</evidence>
<dbReference type="GO" id="GO:0043130">
    <property type="term" value="F:ubiquitin binding"/>
    <property type="evidence" value="ECO:0007669"/>
    <property type="project" value="InterPro"/>
</dbReference>
<dbReference type="Pfam" id="PF00790">
    <property type="entry name" value="VHS"/>
    <property type="match status" value="1"/>
</dbReference>
<evidence type="ECO:0000256" key="3">
    <source>
        <dbReference type="SAM" id="MobiDB-lite"/>
    </source>
</evidence>
<dbReference type="SUPFAM" id="SSF48464">
    <property type="entry name" value="ENTH/VHS domain"/>
    <property type="match status" value="1"/>
</dbReference>
<dbReference type="InterPro" id="IPR002014">
    <property type="entry name" value="VHS_dom"/>
</dbReference>
<dbReference type="Gene3D" id="1.20.58.160">
    <property type="match status" value="1"/>
</dbReference>
<evidence type="ECO:0000259" key="5">
    <source>
        <dbReference type="PROSITE" id="PS50909"/>
    </source>
</evidence>
<dbReference type="SMART" id="SM00288">
    <property type="entry name" value="VHS"/>
    <property type="match status" value="1"/>
</dbReference>
<evidence type="ECO:0000256" key="2">
    <source>
        <dbReference type="ARBA" id="ARBA00022927"/>
    </source>
</evidence>
<dbReference type="SUPFAM" id="SSF89009">
    <property type="entry name" value="GAT-like domain"/>
    <property type="match status" value="1"/>
</dbReference>
<dbReference type="AlphaFoldDB" id="A0A821IUF4"/>
<dbReference type="InterPro" id="IPR004152">
    <property type="entry name" value="GAT_dom"/>
</dbReference>
<feature type="compositionally biased region" description="Acidic residues" evidence="3">
    <location>
        <begin position="523"/>
        <end position="534"/>
    </location>
</feature>
<evidence type="ECO:0000259" key="4">
    <source>
        <dbReference type="PROSITE" id="PS50179"/>
    </source>
</evidence>
<feature type="region of interest" description="Disordered" evidence="3">
    <location>
        <begin position="342"/>
        <end position="363"/>
    </location>
</feature>
<dbReference type="PROSITE" id="PS50909">
    <property type="entry name" value="GAT"/>
    <property type="match status" value="1"/>
</dbReference>
<proteinExistence type="predicted"/>
<feature type="compositionally biased region" description="Basic and acidic residues" evidence="3">
    <location>
        <begin position="550"/>
        <end position="566"/>
    </location>
</feature>
<feature type="domain" description="VHS" evidence="4">
    <location>
        <begin position="41"/>
        <end position="175"/>
    </location>
</feature>
<accession>A0A821IUF4</accession>
<feature type="compositionally biased region" description="Polar residues" evidence="3">
    <location>
        <begin position="183"/>
        <end position="223"/>
    </location>
</feature>
<organism evidence="7 8">
    <name type="scientific">Rotaria socialis</name>
    <dbReference type="NCBI Taxonomy" id="392032"/>
    <lineage>
        <taxon>Eukaryota</taxon>
        <taxon>Metazoa</taxon>
        <taxon>Spiralia</taxon>
        <taxon>Gnathifera</taxon>
        <taxon>Rotifera</taxon>
        <taxon>Eurotatoria</taxon>
        <taxon>Bdelloidea</taxon>
        <taxon>Philodinida</taxon>
        <taxon>Philodinidae</taxon>
        <taxon>Rotaria</taxon>
    </lineage>
</organism>
<dbReference type="GO" id="GO:0035091">
    <property type="term" value="F:phosphatidylinositol binding"/>
    <property type="evidence" value="ECO:0007669"/>
    <property type="project" value="InterPro"/>
</dbReference>
<comment type="caution">
    <text evidence="7">The sequence shown here is derived from an EMBL/GenBank/DDBJ whole genome shotgun (WGS) entry which is preliminary data.</text>
</comment>
<dbReference type="PANTHER" id="PTHR13856">
    <property type="entry name" value="VHS DOMAIN CONTAINING PROTEIN FAMILY"/>
    <property type="match status" value="1"/>
</dbReference>
<dbReference type="GO" id="GO:0016020">
    <property type="term" value="C:membrane"/>
    <property type="evidence" value="ECO:0007669"/>
    <property type="project" value="TreeGrafter"/>
</dbReference>
<sequence length="594" mass="67641">MDTIFIADINIIGGIGIVYRMDHFSRTSLSTNSLQEAIELVTDPNNPNENWTLIMEICDSIATNKNSAEMAIIEIRKNLRKNPVTFGWRSIVLTLILLEALVNNCGEMFHIHLGNETFLKSLKSVIASKNNPPKPIEKQVLNMIQHWAVIFCDNSDLEIIQELYEECKQQGYEFPPVDKNHTNKAGSNNQVKSTRPTSAIPKTSPSATKTMTRPKTSSVSNRNNESLYSNLRLNSSGTSVLIQHLSDIQIAKLRSELDIVHTNVHVLDEMLSTLEPGNEHSFDWQLLLDLYEVCKMMQARIVSLLSLTAVEDIAVDLLQCNDQLNKAFKNYSRYMEIRERLPYQTDSRSQAKPRNKTKLSQTITPPLSPPIVIITPTAPFYIECDNQDQPLLQSKRERTNSDDNYQSPLREDSIISSKMNRHLSAKSNFSPSEQNPDKRSLSMKLPPMSLHFTYTNIIAYLTYLYYFLELTPLPDPEPRSMTKAKIIGRERSAGISVRNIRNYDEYQASTVCENTNASNGCDNDAENEEEEEEQQQQQQQELRIQNVNKPDNHKSGKSRSRPDLPTRIKKLTTDEDVSTNNPCKITTYRHIGSD</sequence>
<gene>
    <name evidence="6" type="ORF">KIK155_LOCUS8512</name>
    <name evidence="7" type="ORF">TOA249_LOCUS17237</name>
</gene>
<dbReference type="Pfam" id="PF03127">
    <property type="entry name" value="GAT"/>
    <property type="match status" value="1"/>
</dbReference>
<dbReference type="PANTHER" id="PTHR13856:SF137">
    <property type="entry name" value="GH05942P"/>
    <property type="match status" value="1"/>
</dbReference>
<evidence type="ECO:0000313" key="6">
    <source>
        <dbReference type="EMBL" id="CAF3405248.1"/>
    </source>
</evidence>
<dbReference type="InterPro" id="IPR008942">
    <property type="entry name" value="ENTH_VHS"/>
</dbReference>
<dbReference type="EMBL" id="CAJNYV010001118">
    <property type="protein sequence ID" value="CAF3405248.1"/>
    <property type="molecule type" value="Genomic_DNA"/>
</dbReference>
<feature type="region of interest" description="Disordered" evidence="3">
    <location>
        <begin position="175"/>
        <end position="223"/>
    </location>
</feature>
<dbReference type="GO" id="GO:0015031">
    <property type="term" value="P:protein transport"/>
    <property type="evidence" value="ECO:0007669"/>
    <property type="project" value="UniProtKB-KW"/>
</dbReference>
<keyword evidence="1" id="KW-0813">Transport</keyword>
<dbReference type="Gene3D" id="1.25.40.90">
    <property type="match status" value="1"/>
</dbReference>
<evidence type="ECO:0000313" key="7">
    <source>
        <dbReference type="EMBL" id="CAF4704078.1"/>
    </source>
</evidence>
<dbReference type="Proteomes" id="UP000663865">
    <property type="component" value="Unassembled WGS sequence"/>
</dbReference>
<dbReference type="PROSITE" id="PS50179">
    <property type="entry name" value="VHS"/>
    <property type="match status" value="1"/>
</dbReference>
<dbReference type="InterPro" id="IPR038425">
    <property type="entry name" value="GAT_sf"/>
</dbReference>
<dbReference type="GO" id="GO:0007165">
    <property type="term" value="P:signal transduction"/>
    <property type="evidence" value="ECO:0007669"/>
    <property type="project" value="TreeGrafter"/>
</dbReference>
<protein>
    <recommendedName>
        <fullName evidence="9">TOM1-like protein 2</fullName>
    </recommendedName>
</protein>
<name>A0A821IUF4_9BILA</name>
<feature type="region of interest" description="Disordered" evidence="3">
    <location>
        <begin position="514"/>
        <end position="584"/>
    </location>
</feature>
<dbReference type="GO" id="GO:0030276">
    <property type="term" value="F:clathrin binding"/>
    <property type="evidence" value="ECO:0007669"/>
    <property type="project" value="TreeGrafter"/>
</dbReference>
<feature type="domain" description="GAT" evidence="5">
    <location>
        <begin position="248"/>
        <end position="336"/>
    </location>
</feature>
<dbReference type="EMBL" id="CAJOBS010001220">
    <property type="protein sequence ID" value="CAF4704078.1"/>
    <property type="molecule type" value="Genomic_DNA"/>
</dbReference>
<evidence type="ECO:0000313" key="8">
    <source>
        <dbReference type="Proteomes" id="UP000663838"/>
    </source>
</evidence>
<evidence type="ECO:0000256" key="1">
    <source>
        <dbReference type="ARBA" id="ARBA00022448"/>
    </source>
</evidence>
<dbReference type="Proteomes" id="UP000663838">
    <property type="component" value="Unassembled WGS sequence"/>
</dbReference>
<reference evidence="7" key="1">
    <citation type="submission" date="2021-02" db="EMBL/GenBank/DDBJ databases">
        <authorList>
            <person name="Nowell W R."/>
        </authorList>
    </citation>
    <scope>NUCLEOTIDE SEQUENCE</scope>
</reference>
<dbReference type="GO" id="GO:0005768">
    <property type="term" value="C:endosome"/>
    <property type="evidence" value="ECO:0007669"/>
    <property type="project" value="TreeGrafter"/>
</dbReference>
<keyword evidence="2" id="KW-0653">Protein transport</keyword>